<dbReference type="InterPro" id="IPR002822">
    <property type="entry name" value="Ni_insertion"/>
</dbReference>
<gene>
    <name evidence="2 3" type="primary">larC</name>
    <name evidence="3" type="ORF">GCM10023225_28900</name>
</gene>
<dbReference type="HAMAP" id="MF_01074">
    <property type="entry name" value="LarC"/>
    <property type="match status" value="1"/>
</dbReference>
<protein>
    <recommendedName>
        <fullName evidence="2">Pyridinium-3,5-bisthiocarboxylic acid mononucleotide nickel insertion protein</fullName>
        <shortName evidence="2">P2TMN nickel insertion protein</shortName>
        <ecNumber evidence="2">4.99.1.12</ecNumber>
    </recommendedName>
    <alternativeName>
        <fullName evidence="2">Nickel-pincer cofactor biosynthesis protein LarC</fullName>
    </alternativeName>
</protein>
<organism evidence="3 4">
    <name type="scientific">Kineococcus glutinatus</name>
    <dbReference type="NCBI Taxonomy" id="1070872"/>
    <lineage>
        <taxon>Bacteria</taxon>
        <taxon>Bacillati</taxon>
        <taxon>Actinomycetota</taxon>
        <taxon>Actinomycetes</taxon>
        <taxon>Kineosporiales</taxon>
        <taxon>Kineosporiaceae</taxon>
        <taxon>Kineococcus</taxon>
    </lineage>
</organism>
<comment type="caution">
    <text evidence="3">The sequence shown here is derived from an EMBL/GenBank/DDBJ whole genome shotgun (WGS) entry which is preliminary data.</text>
</comment>
<sequence length="398" mass="40398">MIGWLHCASGASGDMLLGALVGAGVLLEVLAGAVDAVAPEPVRLRVERVRRAGLAATRVHVEAAGSHVHRTWADVRALLDAAALEPVVAARAQDAFARLAAAEARVHGTSPEEVHFHEVGALDAVADVVGVCAGLAHLGLEALHVSPVALGGGTVRAAHGRLPVPGPAVVELLAGVPSHGGPVDVELTTPTGAALLVAHASAWGWQPPMRVARQGAGAGARELPGQPNVLRLLLGEPVGTPVAGGSGAATGGEDAVLLETNVDDLDPRLWPGVLAALLAAGAADAWLTPVLMKKGRPAHVLGVLVEPAGVEAAAAVVLGHTSAIGLRTSAVRKHPLPRRWVEVEVGGQPVRVKLAERDGRVVTAQPEFADVAAAAVVLRVPERTVLARATAAARDLLP</sequence>
<evidence type="ECO:0000313" key="3">
    <source>
        <dbReference type="EMBL" id="GAA4989806.1"/>
    </source>
</evidence>
<evidence type="ECO:0000256" key="2">
    <source>
        <dbReference type="HAMAP-Rule" id="MF_01074"/>
    </source>
</evidence>
<dbReference type="PANTHER" id="PTHR36566:SF1">
    <property type="entry name" value="PYRIDINIUM-3,5-BISTHIOCARBOXYLIC ACID MONONUCLEOTIDE NICKEL INSERTION PROTEIN"/>
    <property type="match status" value="1"/>
</dbReference>
<proteinExistence type="inferred from homology"/>
<keyword evidence="2" id="KW-0456">Lyase</keyword>
<accession>A0ABP9I7S9</accession>
<dbReference type="Gene3D" id="3.30.70.1380">
    <property type="entry name" value="Transcriptional regulatory protein pf0864 domain like"/>
    <property type="match status" value="1"/>
</dbReference>
<dbReference type="EMBL" id="BAABIL010000487">
    <property type="protein sequence ID" value="GAA4989806.1"/>
    <property type="molecule type" value="Genomic_DNA"/>
</dbReference>
<comment type="similarity">
    <text evidence="2">Belongs to the LarC family.</text>
</comment>
<comment type="function">
    <text evidence="2">Involved in the biosynthesis of a nickel-pincer cofactor ((SCS)Ni(II) pincer complex). Binds Ni(2+), and functions in nickel delivery to pyridinium-3,5-bisthiocarboxylic acid mononucleotide (P2TMN), to form the mature cofactor. Is thus probably required for the activation of nickel-pincer cofactor-dependent enzymes.</text>
</comment>
<evidence type="ECO:0000256" key="1">
    <source>
        <dbReference type="ARBA" id="ARBA00022596"/>
    </source>
</evidence>
<evidence type="ECO:0000313" key="4">
    <source>
        <dbReference type="Proteomes" id="UP001501195"/>
    </source>
</evidence>
<dbReference type="PANTHER" id="PTHR36566">
    <property type="entry name" value="NICKEL INSERTION PROTEIN-RELATED"/>
    <property type="match status" value="1"/>
</dbReference>
<dbReference type="Pfam" id="PF01969">
    <property type="entry name" value="Ni_insertion"/>
    <property type="match status" value="1"/>
</dbReference>
<dbReference type="RefSeq" id="WP_345713373.1">
    <property type="nucleotide sequence ID" value="NZ_BAABIL010000487.1"/>
</dbReference>
<reference evidence="4" key="1">
    <citation type="journal article" date="2019" name="Int. J. Syst. Evol. Microbiol.">
        <title>The Global Catalogue of Microorganisms (GCM) 10K type strain sequencing project: providing services to taxonomists for standard genome sequencing and annotation.</title>
        <authorList>
            <consortium name="The Broad Institute Genomics Platform"/>
            <consortium name="The Broad Institute Genome Sequencing Center for Infectious Disease"/>
            <person name="Wu L."/>
            <person name="Ma J."/>
        </authorList>
    </citation>
    <scope>NUCLEOTIDE SEQUENCE [LARGE SCALE GENOMIC DNA]</scope>
    <source>
        <strain evidence="4">JCM 18126</strain>
    </source>
</reference>
<dbReference type="Proteomes" id="UP001501195">
    <property type="component" value="Unassembled WGS sequence"/>
</dbReference>
<dbReference type="Gene3D" id="3.10.20.300">
    <property type="entry name" value="mk0293 like domain"/>
    <property type="match status" value="1"/>
</dbReference>
<dbReference type="NCBIfam" id="TIGR00299">
    <property type="entry name" value="nickel pincer cofactor biosynthesis protein LarC"/>
    <property type="match status" value="1"/>
</dbReference>
<dbReference type="EC" id="4.99.1.12" evidence="2"/>
<keyword evidence="4" id="KW-1185">Reference proteome</keyword>
<comment type="catalytic activity">
    <reaction evidence="2">
        <text>Ni(II)-pyridinium-3,5-bisthiocarboxylate mononucleotide = pyridinium-3,5-bisthiocarboxylate mononucleotide + Ni(2+)</text>
        <dbReference type="Rhea" id="RHEA:54784"/>
        <dbReference type="ChEBI" id="CHEBI:49786"/>
        <dbReference type="ChEBI" id="CHEBI:137372"/>
        <dbReference type="ChEBI" id="CHEBI:137373"/>
        <dbReference type="EC" id="4.99.1.12"/>
    </reaction>
</comment>
<keyword evidence="1 2" id="KW-0533">Nickel</keyword>
<name>A0ABP9I7S9_9ACTN</name>